<gene>
    <name evidence="1" type="ordered locus">Gbro_2558</name>
</gene>
<evidence type="ECO:0000313" key="2">
    <source>
        <dbReference type="Proteomes" id="UP000001219"/>
    </source>
</evidence>
<dbReference type="Proteomes" id="UP000001219">
    <property type="component" value="Chromosome"/>
</dbReference>
<dbReference type="KEGG" id="gbr:Gbro_2558"/>
<dbReference type="AlphaFoldDB" id="D0LES4"/>
<accession>D0LES4</accession>
<dbReference type="HOGENOM" id="CLU_2990318_0_0_11"/>
<reference evidence="2" key="1">
    <citation type="submission" date="2009-10" db="EMBL/GenBank/DDBJ databases">
        <title>The complete chromosome of Gordonia bronchialis DSM 43247.</title>
        <authorList>
            <consortium name="US DOE Joint Genome Institute (JGI-PGF)"/>
            <person name="Lucas S."/>
            <person name="Copeland A."/>
            <person name="Lapidus A."/>
            <person name="Glavina del Rio T."/>
            <person name="Dalin E."/>
            <person name="Tice H."/>
            <person name="Bruce D."/>
            <person name="Goodwin L."/>
            <person name="Pitluck S."/>
            <person name="Kyrpides N."/>
            <person name="Mavromatis K."/>
            <person name="Ivanova N."/>
            <person name="Ovchinnikova G."/>
            <person name="Saunders E."/>
            <person name="Brettin T."/>
            <person name="Detter J.C."/>
            <person name="Han C."/>
            <person name="Larimer F."/>
            <person name="Land M."/>
            <person name="Hauser L."/>
            <person name="Markowitz V."/>
            <person name="Cheng J.-F."/>
            <person name="Hugenholtz P."/>
            <person name="Woyke T."/>
            <person name="Wu D."/>
            <person name="Jando M."/>
            <person name="Schneider S."/>
            <person name="Goeker M."/>
            <person name="Klenk H.-P."/>
            <person name="Eisen J.A."/>
        </authorList>
    </citation>
    <scope>NUCLEOTIDE SEQUENCE [LARGE SCALE GENOMIC DNA]</scope>
    <source>
        <strain evidence="2">ATCC 25592 / DSM 43247 / BCRC 13721 / JCM 3198 / KCTC 3076 / NBRC 16047 / NCTC 10667</strain>
    </source>
</reference>
<proteinExistence type="predicted"/>
<dbReference type="EMBL" id="CP001802">
    <property type="protein sequence ID" value="ACY21798.1"/>
    <property type="molecule type" value="Genomic_DNA"/>
</dbReference>
<protein>
    <submittedName>
        <fullName evidence="1">Uncharacterized protein</fullName>
    </submittedName>
</protein>
<keyword evidence="2" id="KW-1185">Reference proteome</keyword>
<sequence>MRSTIGGPPQIANVFSNSSINRSAGIERSTMFSNDIRVCSSTIEAILTFFPSTVESN</sequence>
<evidence type="ECO:0000313" key="1">
    <source>
        <dbReference type="EMBL" id="ACY21798.1"/>
    </source>
</evidence>
<organism evidence="1 2">
    <name type="scientific">Gordonia bronchialis (strain ATCC 25592 / DSM 43247 / BCRC 13721 / JCM 3198 / KCTC 3076 / NBRC 16047 / NCTC 10667)</name>
    <name type="common">Rhodococcus bronchialis</name>
    <dbReference type="NCBI Taxonomy" id="526226"/>
    <lineage>
        <taxon>Bacteria</taxon>
        <taxon>Bacillati</taxon>
        <taxon>Actinomycetota</taxon>
        <taxon>Actinomycetes</taxon>
        <taxon>Mycobacteriales</taxon>
        <taxon>Gordoniaceae</taxon>
        <taxon>Gordonia</taxon>
    </lineage>
</organism>
<dbReference type="STRING" id="526226.Gbro_2558"/>
<name>D0LES4_GORB4</name>
<reference evidence="1 2" key="2">
    <citation type="journal article" date="2010" name="Stand. Genomic Sci.">
        <title>Complete genome sequence of Gordonia bronchialis type strain (3410).</title>
        <authorList>
            <person name="Ivanova N."/>
            <person name="Sikorski J."/>
            <person name="Jando M."/>
            <person name="Lapidus A."/>
            <person name="Nolan M."/>
            <person name="Lucas S."/>
            <person name="Del Rio T.G."/>
            <person name="Tice H."/>
            <person name="Copeland A."/>
            <person name="Cheng J.F."/>
            <person name="Chen F."/>
            <person name="Bruce D."/>
            <person name="Goodwin L."/>
            <person name="Pitluck S."/>
            <person name="Mavromatis K."/>
            <person name="Ovchinnikova G."/>
            <person name="Pati A."/>
            <person name="Chen A."/>
            <person name="Palaniappan K."/>
            <person name="Land M."/>
            <person name="Hauser L."/>
            <person name="Chang Y.J."/>
            <person name="Jeffries C.D."/>
            <person name="Chain P."/>
            <person name="Saunders E."/>
            <person name="Han C."/>
            <person name="Detter J.C."/>
            <person name="Brettin T."/>
            <person name="Rohde M."/>
            <person name="Goker M."/>
            <person name="Bristow J."/>
            <person name="Eisen J.A."/>
            <person name="Markowitz V."/>
            <person name="Hugenholtz P."/>
            <person name="Klenk H.P."/>
            <person name="Kyrpides N.C."/>
        </authorList>
    </citation>
    <scope>NUCLEOTIDE SEQUENCE [LARGE SCALE GENOMIC DNA]</scope>
    <source>
        <strain evidence="2">ATCC 25592 / DSM 43247 / BCRC 13721 / JCM 3198 / KCTC 3076 / NBRC 16047 / NCTC 10667</strain>
    </source>
</reference>